<dbReference type="PANTHER" id="PTHR23253">
    <property type="entry name" value="EUKARYOTIC TRANSLATION INITIATION FACTOR 4 GAMMA"/>
    <property type="match status" value="1"/>
</dbReference>
<dbReference type="InterPro" id="IPR016024">
    <property type="entry name" value="ARM-type_fold"/>
</dbReference>
<dbReference type="PANTHER" id="PTHR23253:SF9">
    <property type="entry name" value="EUKARYOTIC TRANSLATION INITIATION FACTOR 4 GAMMA 2"/>
    <property type="match status" value="1"/>
</dbReference>
<dbReference type="OrthoDB" id="514777at2759"/>
<reference evidence="6" key="2">
    <citation type="submission" date="2021-08" db="EMBL/GenBank/DDBJ databases">
        <authorList>
            <person name="Gostincar C."/>
            <person name="Sun X."/>
            <person name="Song Z."/>
            <person name="Gunde-Cimerman N."/>
        </authorList>
    </citation>
    <scope>NUCLEOTIDE SEQUENCE</scope>
    <source>
        <strain evidence="6">EXF-9911</strain>
    </source>
</reference>
<feature type="region of interest" description="Disordered" evidence="4">
    <location>
        <begin position="112"/>
        <end position="277"/>
    </location>
</feature>
<organism evidence="6 7">
    <name type="scientific">Aureobasidium melanogenum</name>
    <name type="common">Aureobasidium pullulans var. melanogenum</name>
    <dbReference type="NCBI Taxonomy" id="46634"/>
    <lineage>
        <taxon>Eukaryota</taxon>
        <taxon>Fungi</taxon>
        <taxon>Dikarya</taxon>
        <taxon>Ascomycota</taxon>
        <taxon>Pezizomycotina</taxon>
        <taxon>Dothideomycetes</taxon>
        <taxon>Dothideomycetidae</taxon>
        <taxon>Dothideales</taxon>
        <taxon>Saccotheciaceae</taxon>
        <taxon>Aureobasidium</taxon>
    </lineage>
</organism>
<evidence type="ECO:0000256" key="1">
    <source>
        <dbReference type="ARBA" id="ARBA00005775"/>
    </source>
</evidence>
<keyword evidence="2" id="KW-0396">Initiation factor</keyword>
<dbReference type="EMBL" id="JAHFXF010002719">
    <property type="protein sequence ID" value="KAG9655125.1"/>
    <property type="molecule type" value="Genomic_DNA"/>
</dbReference>
<dbReference type="Gene3D" id="1.25.40.180">
    <property type="match status" value="1"/>
</dbReference>
<comment type="similarity">
    <text evidence="1">Belongs to the eukaryotic initiation factor 4G family.</text>
</comment>
<feature type="non-terminal residue" evidence="6">
    <location>
        <position position="277"/>
    </location>
</feature>
<name>A0A9P8DV40_AURME</name>
<evidence type="ECO:0000313" key="6">
    <source>
        <dbReference type="EMBL" id="KAG9655125.1"/>
    </source>
</evidence>
<feature type="non-terminal residue" evidence="6">
    <location>
        <position position="1"/>
    </location>
</feature>
<dbReference type="AlphaFoldDB" id="A0A9P8DV40"/>
<dbReference type="Proteomes" id="UP000779574">
    <property type="component" value="Unassembled WGS sequence"/>
</dbReference>
<comment type="caution">
    <text evidence="6">The sequence shown here is derived from an EMBL/GenBank/DDBJ whole genome shotgun (WGS) entry which is preliminary data.</text>
</comment>
<evidence type="ECO:0000313" key="7">
    <source>
        <dbReference type="Proteomes" id="UP000779574"/>
    </source>
</evidence>
<dbReference type="Pfam" id="PF02854">
    <property type="entry name" value="MIF4G"/>
    <property type="match status" value="1"/>
</dbReference>
<dbReference type="SUPFAM" id="SSF48371">
    <property type="entry name" value="ARM repeat"/>
    <property type="match status" value="1"/>
</dbReference>
<evidence type="ECO:0000256" key="4">
    <source>
        <dbReference type="SAM" id="MobiDB-lite"/>
    </source>
</evidence>
<dbReference type="GO" id="GO:0003729">
    <property type="term" value="F:mRNA binding"/>
    <property type="evidence" value="ECO:0007669"/>
    <property type="project" value="TreeGrafter"/>
</dbReference>
<keyword evidence="3" id="KW-0648">Protein biosynthesis</keyword>
<feature type="compositionally biased region" description="Low complexity" evidence="4">
    <location>
        <begin position="211"/>
        <end position="220"/>
    </location>
</feature>
<dbReference type="GO" id="GO:0003743">
    <property type="term" value="F:translation initiation factor activity"/>
    <property type="evidence" value="ECO:0007669"/>
    <property type="project" value="UniProtKB-KW"/>
</dbReference>
<sequence length="277" mass="29774">LYKLGMLTVKIMHQCVLRLLNFEGQPDESAVENLSKLLKAVGATMDSTEQGHQLVNVYYERVASILEQHKDMPSRSRFMLMDIIDLRKNNWKSRDADKGPKTIEEIHAEAEAAQAAAELERQRNNSNRGGRAPMGRGDARSFSGHGGMPPPDYPRNQVGMDDLRRLQARGSQRQASAGLGPQLGPSSLFSSSRSGSGRKGLGPPRDGEGSGPTSRSGTPSQQKKEETTHVNAFSALAALENQENEGADDVQSPPSNAGSPPVSKATPSIDEAASTDA</sequence>
<reference evidence="6" key="1">
    <citation type="journal article" date="2021" name="J Fungi (Basel)">
        <title>Virulence traits and population genomics of the black yeast Aureobasidium melanogenum.</title>
        <authorList>
            <person name="Cernosa A."/>
            <person name="Sun X."/>
            <person name="Gostincar C."/>
            <person name="Fang C."/>
            <person name="Gunde-Cimerman N."/>
            <person name="Song Z."/>
        </authorList>
    </citation>
    <scope>NUCLEOTIDE SEQUENCE</scope>
    <source>
        <strain evidence="6">EXF-9911</strain>
    </source>
</reference>
<proteinExistence type="inferred from homology"/>
<accession>A0A9P8DV40</accession>
<feature type="compositionally biased region" description="Low complexity" evidence="4">
    <location>
        <begin position="178"/>
        <end position="195"/>
    </location>
</feature>
<feature type="domain" description="MIF4G" evidence="5">
    <location>
        <begin position="1"/>
        <end position="90"/>
    </location>
</feature>
<dbReference type="InterPro" id="IPR003890">
    <property type="entry name" value="MIF4G-like_typ-3"/>
</dbReference>
<gene>
    <name evidence="6" type="ORF">KCU76_g20344</name>
</gene>
<protein>
    <submittedName>
        <fullName evidence="6">ARM repeat-containing protein</fullName>
    </submittedName>
</protein>
<dbReference type="GO" id="GO:0016281">
    <property type="term" value="C:eukaryotic translation initiation factor 4F complex"/>
    <property type="evidence" value="ECO:0007669"/>
    <property type="project" value="TreeGrafter"/>
</dbReference>
<evidence type="ECO:0000259" key="5">
    <source>
        <dbReference type="Pfam" id="PF02854"/>
    </source>
</evidence>
<evidence type="ECO:0000256" key="2">
    <source>
        <dbReference type="ARBA" id="ARBA00022540"/>
    </source>
</evidence>
<evidence type="ECO:0000256" key="3">
    <source>
        <dbReference type="ARBA" id="ARBA00022917"/>
    </source>
</evidence>